<dbReference type="OrthoDB" id="1882251at2759"/>
<feature type="compositionally biased region" description="Pro residues" evidence="1">
    <location>
        <begin position="329"/>
        <end position="341"/>
    </location>
</feature>
<reference evidence="2 3" key="1">
    <citation type="submission" date="2019-09" db="EMBL/GenBank/DDBJ databases">
        <title>A chromosome-level genome assembly of the Chinese tupelo Nyssa sinensis.</title>
        <authorList>
            <person name="Yang X."/>
            <person name="Kang M."/>
            <person name="Yang Y."/>
            <person name="Xiong H."/>
            <person name="Wang M."/>
            <person name="Zhang Z."/>
            <person name="Wang Z."/>
            <person name="Wu H."/>
            <person name="Ma T."/>
            <person name="Liu J."/>
            <person name="Xi Z."/>
        </authorList>
    </citation>
    <scope>NUCLEOTIDE SEQUENCE [LARGE SCALE GENOMIC DNA]</scope>
    <source>
        <strain evidence="2">J267</strain>
        <tissue evidence="2">Leaf</tissue>
    </source>
</reference>
<organism evidence="2 3">
    <name type="scientific">Nyssa sinensis</name>
    <dbReference type="NCBI Taxonomy" id="561372"/>
    <lineage>
        <taxon>Eukaryota</taxon>
        <taxon>Viridiplantae</taxon>
        <taxon>Streptophyta</taxon>
        <taxon>Embryophyta</taxon>
        <taxon>Tracheophyta</taxon>
        <taxon>Spermatophyta</taxon>
        <taxon>Magnoliopsida</taxon>
        <taxon>eudicotyledons</taxon>
        <taxon>Gunneridae</taxon>
        <taxon>Pentapetalae</taxon>
        <taxon>asterids</taxon>
        <taxon>Cornales</taxon>
        <taxon>Nyssaceae</taxon>
        <taxon>Nyssa</taxon>
    </lineage>
</organism>
<dbReference type="PANTHER" id="PTHR33527:SF28">
    <property type="entry name" value="GB|AAD43168.1"/>
    <property type="match status" value="1"/>
</dbReference>
<feature type="region of interest" description="Disordered" evidence="1">
    <location>
        <begin position="316"/>
        <end position="341"/>
    </location>
</feature>
<dbReference type="Proteomes" id="UP000325577">
    <property type="component" value="Linkage Group LG18"/>
</dbReference>
<dbReference type="PANTHER" id="PTHR33527">
    <property type="entry name" value="OS07G0274300 PROTEIN"/>
    <property type="match status" value="1"/>
</dbReference>
<name>A0A5J5AWZ0_9ASTE</name>
<gene>
    <name evidence="2" type="ORF">F0562_031847</name>
</gene>
<keyword evidence="3" id="KW-1185">Reference proteome</keyword>
<protein>
    <submittedName>
        <fullName evidence="2">Uncharacterized protein</fullName>
    </submittedName>
</protein>
<dbReference type="EMBL" id="CM018041">
    <property type="protein sequence ID" value="KAA8534326.1"/>
    <property type="molecule type" value="Genomic_DNA"/>
</dbReference>
<evidence type="ECO:0000256" key="1">
    <source>
        <dbReference type="SAM" id="MobiDB-lite"/>
    </source>
</evidence>
<accession>A0A5J5AWZ0</accession>
<proteinExistence type="predicted"/>
<evidence type="ECO:0000313" key="3">
    <source>
        <dbReference type="Proteomes" id="UP000325577"/>
    </source>
</evidence>
<sequence length="341" mass="37940">MASSTSSLFPLSYCPAITNEEFNLFHSIDRELYSLLILNLGRDPAESMHVMALWLWVEKAGHDHRLVKKMLLLPATLLNALADETVTCLKCTENDEFPFDHNLEGNDISTLQTLIQSDIISLRYFHENRISVLRGVTKIVNEVCARAFEDILSHSTFQRNPILMGFNEAVRSSIFENNRENVKMALGGGGYGYYNPVITSVSFCPGIGVVSEMGFNVAPFWPNHGSTSGKFNGVPSNLVPAVTVHTYDPYDLAMQRQFLNNELGDLLSRINLEPDEQVLYARLVARSSSIIGVVLDGHSKAKFSINGKHVWARKYVKKHPKSPQQVTSPPQPASPVAVPQP</sequence>
<evidence type="ECO:0000313" key="2">
    <source>
        <dbReference type="EMBL" id="KAA8534326.1"/>
    </source>
</evidence>
<dbReference type="AlphaFoldDB" id="A0A5J5AWZ0"/>